<protein>
    <submittedName>
        <fullName evidence="1">Uncharacterized protein</fullName>
    </submittedName>
</protein>
<accession>X1SZ98</accession>
<dbReference type="AlphaFoldDB" id="X1SZ98"/>
<reference evidence="1" key="1">
    <citation type="journal article" date="2014" name="Front. Microbiol.">
        <title>High frequency of phylogenetically diverse reductive dehalogenase-homologous genes in deep subseafloor sedimentary metagenomes.</title>
        <authorList>
            <person name="Kawai M."/>
            <person name="Futagami T."/>
            <person name="Toyoda A."/>
            <person name="Takaki Y."/>
            <person name="Nishi S."/>
            <person name="Hori S."/>
            <person name="Arai W."/>
            <person name="Tsubouchi T."/>
            <person name="Morono Y."/>
            <person name="Uchiyama I."/>
            <person name="Ito T."/>
            <person name="Fujiyama A."/>
            <person name="Inagaki F."/>
            <person name="Takami H."/>
        </authorList>
    </citation>
    <scope>NUCLEOTIDE SEQUENCE</scope>
    <source>
        <strain evidence="1">Expedition CK06-06</strain>
    </source>
</reference>
<proteinExistence type="predicted"/>
<comment type="caution">
    <text evidence="1">The sequence shown here is derived from an EMBL/GenBank/DDBJ whole genome shotgun (WGS) entry which is preliminary data.</text>
</comment>
<sequence>MLTQEVIENLIQSNGYIREAAKKAEEKSHICEKSVKDILDEIGDCLHDDIVFRRRMLNEIFLRSEIKRKIAFKFISIIIQK</sequence>
<name>X1SZ98_9ZZZZ</name>
<organism evidence="1">
    <name type="scientific">marine sediment metagenome</name>
    <dbReference type="NCBI Taxonomy" id="412755"/>
    <lineage>
        <taxon>unclassified sequences</taxon>
        <taxon>metagenomes</taxon>
        <taxon>ecological metagenomes</taxon>
    </lineage>
</organism>
<evidence type="ECO:0000313" key="1">
    <source>
        <dbReference type="EMBL" id="GAI73144.1"/>
    </source>
</evidence>
<gene>
    <name evidence="1" type="ORF">S12H4_23758</name>
</gene>
<dbReference type="EMBL" id="BARW01012697">
    <property type="protein sequence ID" value="GAI73144.1"/>
    <property type="molecule type" value="Genomic_DNA"/>
</dbReference>